<dbReference type="Proteomes" id="UP001239111">
    <property type="component" value="Chromosome 4"/>
</dbReference>
<sequence length="154" mass="16987">MNVESGASSSGNESESENESENGSVEGSVKGSVKRSVNGSVEESVNGSEKRAGRDEEIDVETAEKEADEMGSEEGQEDRGRMINEKVSRVRGELFGCMFSEGSKLNKAECREIISKFAKMEELLNGERRRSSALEGRLDDRRRERLHLRNALAA</sequence>
<comment type="caution">
    <text evidence="1">The sequence shown here is derived from an EMBL/GenBank/DDBJ whole genome shotgun (WGS) entry which is preliminary data.</text>
</comment>
<organism evidence="1 2">
    <name type="scientific">Eretmocerus hayati</name>
    <dbReference type="NCBI Taxonomy" id="131215"/>
    <lineage>
        <taxon>Eukaryota</taxon>
        <taxon>Metazoa</taxon>
        <taxon>Ecdysozoa</taxon>
        <taxon>Arthropoda</taxon>
        <taxon>Hexapoda</taxon>
        <taxon>Insecta</taxon>
        <taxon>Pterygota</taxon>
        <taxon>Neoptera</taxon>
        <taxon>Endopterygota</taxon>
        <taxon>Hymenoptera</taxon>
        <taxon>Apocrita</taxon>
        <taxon>Proctotrupomorpha</taxon>
        <taxon>Chalcidoidea</taxon>
        <taxon>Aphelinidae</taxon>
        <taxon>Aphelininae</taxon>
        <taxon>Eretmocerus</taxon>
    </lineage>
</organism>
<evidence type="ECO:0000313" key="2">
    <source>
        <dbReference type="Proteomes" id="UP001239111"/>
    </source>
</evidence>
<reference evidence="1" key="1">
    <citation type="submission" date="2023-04" db="EMBL/GenBank/DDBJ databases">
        <title>A chromosome-level genome assembly of the parasitoid wasp Eretmocerus hayati.</title>
        <authorList>
            <person name="Zhong Y."/>
            <person name="Liu S."/>
            <person name="Liu Y."/>
        </authorList>
    </citation>
    <scope>NUCLEOTIDE SEQUENCE</scope>
    <source>
        <strain evidence="1">ZJU_SS_LIU_2023</strain>
    </source>
</reference>
<protein>
    <submittedName>
        <fullName evidence="1">Uncharacterized protein</fullName>
    </submittedName>
</protein>
<dbReference type="EMBL" id="CM056744">
    <property type="protein sequence ID" value="KAJ8666563.1"/>
    <property type="molecule type" value="Genomic_DNA"/>
</dbReference>
<keyword evidence="2" id="KW-1185">Reference proteome</keyword>
<gene>
    <name evidence="1" type="ORF">QAD02_008225</name>
</gene>
<evidence type="ECO:0000313" key="1">
    <source>
        <dbReference type="EMBL" id="KAJ8666563.1"/>
    </source>
</evidence>
<accession>A0ACC2N5W5</accession>
<name>A0ACC2N5W5_9HYME</name>
<proteinExistence type="predicted"/>